<dbReference type="GO" id="GO:0016104">
    <property type="term" value="P:triterpenoid biosynthetic process"/>
    <property type="evidence" value="ECO:0007669"/>
    <property type="project" value="InterPro"/>
</dbReference>
<dbReference type="PROSITE" id="PS01074">
    <property type="entry name" value="TERPENE_SYNTHASES"/>
    <property type="match status" value="1"/>
</dbReference>
<dbReference type="SUPFAM" id="SSF48239">
    <property type="entry name" value="Terpenoid cyclases/Protein prenyltransferases"/>
    <property type="match status" value="2"/>
</dbReference>
<dbReference type="Pfam" id="PF13243">
    <property type="entry name" value="SQHop_cyclase_C"/>
    <property type="match status" value="1"/>
</dbReference>
<feature type="domain" description="Squalene cyclase C-terminal" evidence="5">
    <location>
        <begin position="307"/>
        <end position="628"/>
    </location>
</feature>
<keyword evidence="3" id="KW-0677">Repeat</keyword>
<dbReference type="CDD" id="cd02892">
    <property type="entry name" value="SQCY_1"/>
    <property type="match status" value="1"/>
</dbReference>
<evidence type="ECO:0000313" key="8">
    <source>
        <dbReference type="Proteomes" id="UP000315369"/>
    </source>
</evidence>
<dbReference type="Proteomes" id="UP000315369">
    <property type="component" value="Unassembled WGS sequence"/>
</dbReference>
<evidence type="ECO:0000313" key="7">
    <source>
        <dbReference type="EMBL" id="TQF13629.1"/>
    </source>
</evidence>
<evidence type="ECO:0000259" key="6">
    <source>
        <dbReference type="Pfam" id="PF13249"/>
    </source>
</evidence>
<dbReference type="AlphaFoldDB" id="A0A540WXA1"/>
<comment type="pathway">
    <text evidence="1">Secondary metabolite biosynthesis; hopanoid biosynthesis.</text>
</comment>
<keyword evidence="4" id="KW-0413">Isomerase</keyword>
<evidence type="ECO:0000259" key="5">
    <source>
        <dbReference type="Pfam" id="PF13243"/>
    </source>
</evidence>
<accession>A0A540WXA1</accession>
<dbReference type="InterPro" id="IPR002365">
    <property type="entry name" value="Terpene_synthase_CS"/>
</dbReference>
<dbReference type="InterPro" id="IPR018333">
    <property type="entry name" value="Squalene_cyclase"/>
</dbReference>
<evidence type="ECO:0000256" key="1">
    <source>
        <dbReference type="ARBA" id="ARBA00004999"/>
    </source>
</evidence>
<dbReference type="NCBIfam" id="TIGR01787">
    <property type="entry name" value="squalene_cyclas"/>
    <property type="match status" value="1"/>
</dbReference>
<dbReference type="Pfam" id="PF13249">
    <property type="entry name" value="SQHop_cyclase_N"/>
    <property type="match status" value="1"/>
</dbReference>
<dbReference type="GO" id="GO:0016866">
    <property type="term" value="F:intramolecular transferase activity"/>
    <property type="evidence" value="ECO:0007669"/>
    <property type="project" value="InterPro"/>
</dbReference>
<dbReference type="InterPro" id="IPR008930">
    <property type="entry name" value="Terpenoid_cyclase/PrenylTrfase"/>
</dbReference>
<evidence type="ECO:0000256" key="3">
    <source>
        <dbReference type="ARBA" id="ARBA00022737"/>
    </source>
</evidence>
<dbReference type="PANTHER" id="PTHR11764">
    <property type="entry name" value="TERPENE CYCLASE/MUTASE FAMILY MEMBER"/>
    <property type="match status" value="1"/>
</dbReference>
<dbReference type="InterPro" id="IPR032697">
    <property type="entry name" value="SQ_cyclase_N"/>
</dbReference>
<evidence type="ECO:0000256" key="4">
    <source>
        <dbReference type="ARBA" id="ARBA00023235"/>
    </source>
</evidence>
<protein>
    <submittedName>
        <fullName evidence="7">2,3-oxidosqualene cyclase</fullName>
    </submittedName>
</protein>
<dbReference type="PANTHER" id="PTHR11764:SF20">
    <property type="entry name" value="LANOSTEROL SYNTHASE"/>
    <property type="match status" value="1"/>
</dbReference>
<feature type="domain" description="Squalene cyclase N-terminal" evidence="6">
    <location>
        <begin position="2"/>
        <end position="291"/>
    </location>
</feature>
<gene>
    <name evidence="7" type="ORF">FJV41_22940</name>
</gene>
<dbReference type="EMBL" id="VIFM01000094">
    <property type="protein sequence ID" value="TQF13629.1"/>
    <property type="molecule type" value="Genomic_DNA"/>
</dbReference>
<name>A0A540WXA1_9BACT</name>
<comment type="caution">
    <text evidence="7">The sequence shown here is derived from an EMBL/GenBank/DDBJ whole genome shotgun (WGS) entry which is preliminary data.</text>
</comment>
<sequence>MQRARDVLARTQEADGSWKGDYSGPLFLSPVYVAGLYVMGRAPDTRTREGLLAYLRHHQNADGGWGLDVESPSLVFTTVLNYVTLRLLGIDADDPGLLRARDWFLPRGGPLGSGSWGKFILALLGLYEYDGLAPTPPELWLLPRALPFHPSRLWCHCRMVYLPMGWLYGRRARATETPLLAALRRELYPLPYEDVDWKAARNRVAATDAYTPRSAWLRAVNRVLGIHERFHSRRLRARAMEESLELIRGEDEATHSICIGPINKVLNAVVWHIARPDGPEVRAHLEQLPDYLQRTTEGVTFNGYNSSQLWDTAFAVQALVASGDAQARDTLSRAARFLESEQVLEDSPRAARNYRHPSRGGWPFSTRAHGWPISDCTAEALKACLLLEPLGLNRVPRERLAQAVEFILSLQNRDGGWATYERMRGPRWLERLNPSDVFAGIMVDASYVECTSACVQALIAWRGAHPSAPVGRAITRGVDFLRRTQRPDGSWEGAWGVCFSYGTWFAVTGLVAGGVRAGDPALRRAVRFLEDHQREDGSWSETVQSCRERRWVDGPTGHAVTTSWALLSLMAAGEGESEATRRGVSWLRARQDGDGRWPPEPRAGVFNRTCAIHYDAYLRVFPLWALAVAGREEHRVLAPFQGAARLYPQTSSLTP</sequence>
<comment type="similarity">
    <text evidence="2">Belongs to the terpene cyclase/mutase family.</text>
</comment>
<dbReference type="UniPathway" id="UPA00337"/>
<dbReference type="InterPro" id="IPR017826">
    <property type="entry name" value="2-3-oxidosqualene_cyclase"/>
</dbReference>
<dbReference type="GO" id="GO:0005811">
    <property type="term" value="C:lipid droplet"/>
    <property type="evidence" value="ECO:0007669"/>
    <property type="project" value="InterPro"/>
</dbReference>
<dbReference type="SFLD" id="SFLDG01016">
    <property type="entry name" value="Prenyltransferase_Like_2"/>
    <property type="match status" value="1"/>
</dbReference>
<dbReference type="OrthoDB" id="9758578at2"/>
<organism evidence="7 8">
    <name type="scientific">Myxococcus llanfairpwllgwyngyllgogerychwyrndrobwllllantysiliogogogochensis</name>
    <dbReference type="NCBI Taxonomy" id="2590453"/>
    <lineage>
        <taxon>Bacteria</taxon>
        <taxon>Pseudomonadati</taxon>
        <taxon>Myxococcota</taxon>
        <taxon>Myxococcia</taxon>
        <taxon>Myxococcales</taxon>
        <taxon>Cystobacterineae</taxon>
        <taxon>Myxococcaceae</taxon>
        <taxon>Myxococcus</taxon>
    </lineage>
</organism>
<evidence type="ECO:0000256" key="2">
    <source>
        <dbReference type="ARBA" id="ARBA00009755"/>
    </source>
</evidence>
<dbReference type="InterPro" id="IPR032696">
    <property type="entry name" value="SQ_cyclase_C"/>
</dbReference>
<proteinExistence type="inferred from homology"/>
<keyword evidence="8" id="KW-1185">Reference proteome</keyword>
<dbReference type="NCBIfam" id="TIGR03463">
    <property type="entry name" value="osq_cycl"/>
    <property type="match status" value="1"/>
</dbReference>
<dbReference type="Gene3D" id="1.50.10.20">
    <property type="match status" value="2"/>
</dbReference>
<reference evidence="7 8" key="1">
    <citation type="submission" date="2019-06" db="EMBL/GenBank/DDBJ databases">
        <authorList>
            <person name="Livingstone P."/>
            <person name="Whitworth D."/>
        </authorList>
    </citation>
    <scope>NUCLEOTIDE SEQUENCE [LARGE SCALE GENOMIC DNA]</scope>
    <source>
        <strain evidence="7 8">AM401</strain>
    </source>
</reference>